<keyword evidence="2" id="KW-1185">Reference proteome</keyword>
<dbReference type="EMBL" id="ML179122">
    <property type="protein sequence ID" value="THU99268.1"/>
    <property type="molecule type" value="Genomic_DNA"/>
</dbReference>
<evidence type="ECO:0000313" key="2">
    <source>
        <dbReference type="Proteomes" id="UP000297245"/>
    </source>
</evidence>
<protein>
    <submittedName>
        <fullName evidence="1">Uncharacterized protein</fullName>
    </submittedName>
</protein>
<reference evidence="1 2" key="1">
    <citation type="journal article" date="2019" name="Nat. Ecol. Evol.">
        <title>Megaphylogeny resolves global patterns of mushroom evolution.</title>
        <authorList>
            <person name="Varga T."/>
            <person name="Krizsan K."/>
            <person name="Foldi C."/>
            <person name="Dima B."/>
            <person name="Sanchez-Garcia M."/>
            <person name="Sanchez-Ramirez S."/>
            <person name="Szollosi G.J."/>
            <person name="Szarkandi J.G."/>
            <person name="Papp V."/>
            <person name="Albert L."/>
            <person name="Andreopoulos W."/>
            <person name="Angelini C."/>
            <person name="Antonin V."/>
            <person name="Barry K.W."/>
            <person name="Bougher N.L."/>
            <person name="Buchanan P."/>
            <person name="Buyck B."/>
            <person name="Bense V."/>
            <person name="Catcheside P."/>
            <person name="Chovatia M."/>
            <person name="Cooper J."/>
            <person name="Damon W."/>
            <person name="Desjardin D."/>
            <person name="Finy P."/>
            <person name="Geml J."/>
            <person name="Haridas S."/>
            <person name="Hughes K."/>
            <person name="Justo A."/>
            <person name="Karasinski D."/>
            <person name="Kautmanova I."/>
            <person name="Kiss B."/>
            <person name="Kocsube S."/>
            <person name="Kotiranta H."/>
            <person name="LaButti K.M."/>
            <person name="Lechner B.E."/>
            <person name="Liimatainen K."/>
            <person name="Lipzen A."/>
            <person name="Lukacs Z."/>
            <person name="Mihaltcheva S."/>
            <person name="Morgado L.N."/>
            <person name="Niskanen T."/>
            <person name="Noordeloos M.E."/>
            <person name="Ohm R.A."/>
            <person name="Ortiz-Santana B."/>
            <person name="Ovrebo C."/>
            <person name="Racz N."/>
            <person name="Riley R."/>
            <person name="Savchenko A."/>
            <person name="Shiryaev A."/>
            <person name="Soop K."/>
            <person name="Spirin V."/>
            <person name="Szebenyi C."/>
            <person name="Tomsovsky M."/>
            <person name="Tulloss R.E."/>
            <person name="Uehling J."/>
            <person name="Grigoriev I.V."/>
            <person name="Vagvolgyi C."/>
            <person name="Papp T."/>
            <person name="Martin F.M."/>
            <person name="Miettinen O."/>
            <person name="Hibbett D.S."/>
            <person name="Nagy L.G."/>
        </authorList>
    </citation>
    <scope>NUCLEOTIDE SEQUENCE [LARGE SCALE GENOMIC DNA]</scope>
    <source>
        <strain evidence="1 2">CBS 962.96</strain>
    </source>
</reference>
<gene>
    <name evidence="1" type="ORF">K435DRAFT_795052</name>
</gene>
<sequence length="151" mass="17029">MPLGRRNPHTIQEGNDRFKDQDFCSEPITILDRTTSFIGTFVSRNLSINHPPPLNDLNLSINYLTINLDEISGILNLDSSSVCYANSIPDLNEFDTEVYRFLWLEKGSMSTLGPDMTNLSGSNLLRRIPMPNSSDWNTTGWLKHAVGCRPQ</sequence>
<evidence type="ECO:0000313" key="1">
    <source>
        <dbReference type="EMBL" id="THU99268.1"/>
    </source>
</evidence>
<dbReference type="Proteomes" id="UP000297245">
    <property type="component" value="Unassembled WGS sequence"/>
</dbReference>
<organism evidence="1 2">
    <name type="scientific">Dendrothele bispora (strain CBS 962.96)</name>
    <dbReference type="NCBI Taxonomy" id="1314807"/>
    <lineage>
        <taxon>Eukaryota</taxon>
        <taxon>Fungi</taxon>
        <taxon>Dikarya</taxon>
        <taxon>Basidiomycota</taxon>
        <taxon>Agaricomycotina</taxon>
        <taxon>Agaricomycetes</taxon>
        <taxon>Agaricomycetidae</taxon>
        <taxon>Agaricales</taxon>
        <taxon>Agaricales incertae sedis</taxon>
        <taxon>Dendrothele</taxon>
    </lineage>
</organism>
<dbReference type="AlphaFoldDB" id="A0A4S8MBA8"/>
<name>A0A4S8MBA8_DENBC</name>
<proteinExistence type="predicted"/>
<accession>A0A4S8MBA8</accession>